<feature type="non-terminal residue" evidence="1">
    <location>
        <position position="1"/>
    </location>
</feature>
<gene>
    <name evidence="1" type="ORF">HAX54_007332</name>
</gene>
<organism evidence="1 2">
    <name type="scientific">Datura stramonium</name>
    <name type="common">Jimsonweed</name>
    <name type="synonym">Common thornapple</name>
    <dbReference type="NCBI Taxonomy" id="4076"/>
    <lineage>
        <taxon>Eukaryota</taxon>
        <taxon>Viridiplantae</taxon>
        <taxon>Streptophyta</taxon>
        <taxon>Embryophyta</taxon>
        <taxon>Tracheophyta</taxon>
        <taxon>Spermatophyta</taxon>
        <taxon>Magnoliopsida</taxon>
        <taxon>eudicotyledons</taxon>
        <taxon>Gunneridae</taxon>
        <taxon>Pentapetalae</taxon>
        <taxon>asterids</taxon>
        <taxon>lamiids</taxon>
        <taxon>Solanales</taxon>
        <taxon>Solanaceae</taxon>
        <taxon>Solanoideae</taxon>
        <taxon>Datureae</taxon>
        <taxon>Datura</taxon>
    </lineage>
</organism>
<keyword evidence="2" id="KW-1185">Reference proteome</keyword>
<accession>A0ABS8WX93</accession>
<reference evidence="1 2" key="1">
    <citation type="journal article" date="2021" name="BMC Genomics">
        <title>Datura genome reveals duplications of psychoactive alkaloid biosynthetic genes and high mutation rate following tissue culture.</title>
        <authorList>
            <person name="Rajewski A."/>
            <person name="Carter-House D."/>
            <person name="Stajich J."/>
            <person name="Litt A."/>
        </authorList>
    </citation>
    <scope>NUCLEOTIDE SEQUENCE [LARGE SCALE GENOMIC DNA]</scope>
    <source>
        <strain evidence="1">AR-01</strain>
    </source>
</reference>
<comment type="caution">
    <text evidence="1">The sequence shown here is derived from an EMBL/GenBank/DDBJ whole genome shotgun (WGS) entry which is preliminary data.</text>
</comment>
<name>A0ABS8WX93_DATST</name>
<feature type="non-terminal residue" evidence="1">
    <location>
        <position position="66"/>
    </location>
</feature>
<evidence type="ECO:0000313" key="1">
    <source>
        <dbReference type="EMBL" id="MCE3216650.1"/>
    </source>
</evidence>
<evidence type="ECO:0000313" key="2">
    <source>
        <dbReference type="Proteomes" id="UP000823775"/>
    </source>
</evidence>
<sequence length="66" mass="7847">CYNERTDRYMHQGATQEEAHEVFVRNLREDIVYARVEEMEDEDNTNTQVEVIAILETLRFGNGRKI</sequence>
<dbReference type="EMBL" id="JACEIK010013765">
    <property type="protein sequence ID" value="MCE3216650.1"/>
    <property type="molecule type" value="Genomic_DNA"/>
</dbReference>
<dbReference type="Proteomes" id="UP000823775">
    <property type="component" value="Unassembled WGS sequence"/>
</dbReference>
<protein>
    <submittedName>
        <fullName evidence="1">Uncharacterized protein</fullName>
    </submittedName>
</protein>
<proteinExistence type="predicted"/>